<dbReference type="EMBL" id="QEXV01000001">
    <property type="protein sequence ID" value="PWE18097.1"/>
    <property type="molecule type" value="Genomic_DNA"/>
</dbReference>
<dbReference type="Proteomes" id="UP000245168">
    <property type="component" value="Unassembled WGS sequence"/>
</dbReference>
<accession>A0A2U2BVS7</accession>
<dbReference type="PANTHER" id="PTHR32063">
    <property type="match status" value="1"/>
</dbReference>
<feature type="transmembrane region" description="Helical" evidence="1">
    <location>
        <begin position="442"/>
        <end position="462"/>
    </location>
</feature>
<dbReference type="AlphaFoldDB" id="A0A2U2BVS7"/>
<feature type="transmembrane region" description="Helical" evidence="1">
    <location>
        <begin position="536"/>
        <end position="556"/>
    </location>
</feature>
<reference evidence="3" key="1">
    <citation type="submission" date="2018-05" db="EMBL/GenBank/DDBJ databases">
        <authorList>
            <person name="Liu B.-T."/>
        </authorList>
    </citation>
    <scope>NUCLEOTIDE SEQUENCE [LARGE SCALE GENOMIC DNA]</scope>
    <source>
        <strain evidence="3">WD6-1</strain>
    </source>
</reference>
<gene>
    <name evidence="2" type="ORF">DDZ18_00330</name>
</gene>
<dbReference type="SUPFAM" id="SSF82866">
    <property type="entry name" value="Multidrug efflux transporter AcrB transmembrane domain"/>
    <property type="match status" value="2"/>
</dbReference>
<evidence type="ECO:0000313" key="2">
    <source>
        <dbReference type="EMBL" id="PWE18097.1"/>
    </source>
</evidence>
<feature type="transmembrane region" description="Helical" evidence="1">
    <location>
        <begin position="997"/>
        <end position="1019"/>
    </location>
</feature>
<dbReference type="GO" id="GO:0005886">
    <property type="term" value="C:plasma membrane"/>
    <property type="evidence" value="ECO:0007669"/>
    <property type="project" value="TreeGrafter"/>
</dbReference>
<dbReference type="PRINTS" id="PR00702">
    <property type="entry name" value="ACRIFLAVINRP"/>
</dbReference>
<dbReference type="SUPFAM" id="SSF82693">
    <property type="entry name" value="Multidrug efflux transporter AcrB pore domain, PN1, PN2, PC1 and PC2 subdomains"/>
    <property type="match status" value="2"/>
</dbReference>
<dbReference type="Gene3D" id="3.30.70.1430">
    <property type="entry name" value="Multidrug efflux transporter AcrB pore domain"/>
    <property type="match status" value="2"/>
</dbReference>
<proteinExistence type="predicted"/>
<organism evidence="2 3">
    <name type="scientific">Marinicauda salina</name>
    <dbReference type="NCBI Taxonomy" id="2135793"/>
    <lineage>
        <taxon>Bacteria</taxon>
        <taxon>Pseudomonadati</taxon>
        <taxon>Pseudomonadota</taxon>
        <taxon>Alphaproteobacteria</taxon>
        <taxon>Maricaulales</taxon>
        <taxon>Maricaulaceae</taxon>
        <taxon>Marinicauda</taxon>
    </lineage>
</organism>
<protein>
    <submittedName>
        <fullName evidence="2">MFS transporter</fullName>
    </submittedName>
</protein>
<dbReference type="Gene3D" id="1.20.1640.10">
    <property type="entry name" value="Multidrug efflux transporter AcrB transmembrane domain"/>
    <property type="match status" value="2"/>
</dbReference>
<dbReference type="Gene3D" id="3.30.70.1320">
    <property type="entry name" value="Multidrug efflux transporter AcrB pore domain like"/>
    <property type="match status" value="1"/>
</dbReference>
<evidence type="ECO:0000256" key="1">
    <source>
        <dbReference type="SAM" id="Phobius"/>
    </source>
</evidence>
<keyword evidence="3" id="KW-1185">Reference proteome</keyword>
<keyword evidence="1" id="KW-0812">Transmembrane</keyword>
<keyword evidence="1" id="KW-0472">Membrane</keyword>
<dbReference type="RefSeq" id="WP_109251371.1">
    <property type="nucleotide sequence ID" value="NZ_QEXV01000001.1"/>
</dbReference>
<dbReference type="Gene3D" id="3.30.2090.10">
    <property type="entry name" value="Multidrug efflux transporter AcrB TolC docking domain, DN and DC subdomains"/>
    <property type="match status" value="2"/>
</dbReference>
<feature type="transmembrane region" description="Helical" evidence="1">
    <location>
        <begin position="401"/>
        <end position="421"/>
    </location>
</feature>
<feature type="transmembrane region" description="Helical" evidence="1">
    <location>
        <begin position="350"/>
        <end position="368"/>
    </location>
</feature>
<feature type="transmembrane region" description="Helical" evidence="1">
    <location>
        <begin position="895"/>
        <end position="915"/>
    </location>
</feature>
<evidence type="ECO:0000313" key="3">
    <source>
        <dbReference type="Proteomes" id="UP000245168"/>
    </source>
</evidence>
<feature type="transmembrane region" description="Helical" evidence="1">
    <location>
        <begin position="26"/>
        <end position="43"/>
    </location>
</feature>
<dbReference type="InterPro" id="IPR001036">
    <property type="entry name" value="Acrflvin-R"/>
</dbReference>
<feature type="transmembrane region" description="Helical" evidence="1">
    <location>
        <begin position="375"/>
        <end position="395"/>
    </location>
</feature>
<dbReference type="Pfam" id="PF00873">
    <property type="entry name" value="ACR_tran"/>
    <property type="match status" value="1"/>
</dbReference>
<dbReference type="GO" id="GO:0042910">
    <property type="term" value="F:xenobiotic transmembrane transporter activity"/>
    <property type="evidence" value="ECO:0007669"/>
    <property type="project" value="TreeGrafter"/>
</dbReference>
<feature type="transmembrane region" description="Helical" evidence="1">
    <location>
        <begin position="921"/>
        <end position="942"/>
    </location>
</feature>
<dbReference type="InterPro" id="IPR027463">
    <property type="entry name" value="AcrB_DN_DC_subdom"/>
</dbReference>
<sequence length="1028" mass="111114">MAGETDAPARSGLGVNAARISIEKPVVTWLIILFCVIGGLWGFNTVGRLEDPAFTIKEAVVFTTYPGASAEEVENEVTERLETAIQQMSQLEALESESAPGISEIHVEVRDEFDGAELPQVWDELRNRVADAAPRLPPGAGEPLVYDDFGDVYGILYAVTAPGYSDAEIRDFAEFLRRELLAVEGVAKVELAGVPEERVYIEIPQENLARLGLPVQGVLSAVSNENAVVDAGETPAGDRLLRIDMPQGAGGVAGLQSLLISPRDAGRTLRLSDIANVYRDERERADAYIYHDGAPAFTLGVSGLADVNIVDVGEAVEARLAALEADLPVGVELTPIYEQHVVVDEAIDGFLLNLALALAIVIGVLCVFMGWRAGLTVGAVLLLTVAGTVFFMSVFDLTMQRISLGALIIAMGMLVDNAIVVTESMQISVQTGERRQIAAEKAVASTQWPLLGATVIGIMAFSGIGLSPDSTGEFLFSLFAVIGISLMLSWALAITVAPMIAHYLFKSEKGMNPDPYGKGVYTWYRRVLVTALKRRWMTLAALIAITIASVWGFGYVKNAFFPNSNTPLFYVNISEPQGTDILATDETVRDIADFARAQPEAEAVSAFVGRGATRFMLTYVSEQPNPAYGQLVVRTARRDAIPALAERILGYVEDTHPDVEARAERIVFGPPSGAQLEARFSGPDADMLRRLGEEALARLRESGNVRDLRTDWRNREAVLSPQVQTERARSIGVTREDIGDALRFATEGVTVGVFREGDNLIPIVARAPTEERLEAESLSDRLIWSPAQNAYVPMNQVVEGFELVARDTLIQRRDRVRTLTVQANPPEGETAASAFERFSAIVEDIELPRGYALEWGGEHEAQAEAQSSLAAQLPLGFLVMLVISFLLFQTVRQPLIIWAIVPMSICGVTVGLLITDTAFSFTALLGFLSLSGMLIKNAIVLVDEVDQRVARGDEAFAAVRDGSVSRLRPVALAAGTTILGMSPLVFDAFFAGMAVTIIGGLAFATVLTLIAAPVLYAVFFRIERPAKG</sequence>
<keyword evidence="1" id="KW-1133">Transmembrane helix</keyword>
<dbReference type="Gene3D" id="3.30.70.1440">
    <property type="entry name" value="Multidrug efflux transporter AcrB pore domain"/>
    <property type="match status" value="1"/>
</dbReference>
<dbReference type="PANTHER" id="PTHR32063:SF18">
    <property type="entry name" value="CATION EFFLUX SYSTEM PROTEIN"/>
    <property type="match status" value="1"/>
</dbReference>
<dbReference type="SUPFAM" id="SSF82714">
    <property type="entry name" value="Multidrug efflux transporter AcrB TolC docking domain, DN and DC subdomains"/>
    <property type="match status" value="2"/>
</dbReference>
<comment type="caution">
    <text evidence="2">The sequence shown here is derived from an EMBL/GenBank/DDBJ whole genome shotgun (WGS) entry which is preliminary data.</text>
</comment>
<name>A0A2U2BVS7_9PROT</name>
<dbReference type="OrthoDB" id="9798415at2"/>
<feature type="transmembrane region" description="Helical" evidence="1">
    <location>
        <begin position="970"/>
        <end position="991"/>
    </location>
</feature>
<feature type="transmembrane region" description="Helical" evidence="1">
    <location>
        <begin position="474"/>
        <end position="501"/>
    </location>
</feature>
<feature type="transmembrane region" description="Helical" evidence="1">
    <location>
        <begin position="869"/>
        <end position="888"/>
    </location>
</feature>